<sequence length="308" mass="34275">MCIIFLAINSHPSYPLIIASNRDEFLDRPTKGMSLWPSTDKRSSDSITARRASLLAGRDSVAGGTWLGLDVSNKDVIQGKPDVNVATKDVLHNSNENSLRWIALTNYLGENDNETTMHDKTSRGSLLTEYLQMDESAVPNGSSAESFVKNLCHRGDEYNGFSVLVADATGVYYYTNRGEETKSNLCEPLPPGIYGLSNDLLDSNWPKVTRGKEMLSKICKNHTTATLSELHESLMDMLRDEWKPTSNQYPDPARCSIFVPEHVLDGRGYGTRSSTTILVEKDGGRVSVLERTWLTGEDRSFYLLPKSI</sequence>
<dbReference type="PANTHER" id="PTHR17985:SF8">
    <property type="entry name" value="TRANSPORT AND GOLGI ORGANIZATION PROTEIN 2 HOMOLOG"/>
    <property type="match status" value="1"/>
</dbReference>
<dbReference type="Pfam" id="PF05742">
    <property type="entry name" value="TANGO2"/>
    <property type="match status" value="2"/>
</dbReference>
<dbReference type="InterPro" id="IPR008551">
    <property type="entry name" value="TANGO2"/>
</dbReference>
<dbReference type="EMBL" id="JALLPJ020001345">
    <property type="protein sequence ID" value="KAL3768528.1"/>
    <property type="molecule type" value="Genomic_DNA"/>
</dbReference>
<accession>A0ABD3MX70</accession>
<protein>
    <submittedName>
        <fullName evidence="1">Uncharacterized protein</fullName>
    </submittedName>
</protein>
<reference evidence="1 2" key="1">
    <citation type="submission" date="2024-10" db="EMBL/GenBank/DDBJ databases">
        <title>Updated reference genomes for cyclostephanoid diatoms.</title>
        <authorList>
            <person name="Roberts W.R."/>
            <person name="Alverson A.J."/>
        </authorList>
    </citation>
    <scope>NUCLEOTIDE SEQUENCE [LARGE SCALE GENOMIC DNA]</scope>
    <source>
        <strain evidence="1 2">AJA010-31</strain>
    </source>
</reference>
<dbReference type="PANTHER" id="PTHR17985">
    <property type="entry name" value="SER/THR-RICH PROTEIN T10 IN DGCR REGION"/>
    <property type="match status" value="1"/>
</dbReference>
<evidence type="ECO:0000313" key="2">
    <source>
        <dbReference type="Proteomes" id="UP001530400"/>
    </source>
</evidence>
<dbReference type="AlphaFoldDB" id="A0ABD3MX70"/>
<proteinExistence type="predicted"/>
<keyword evidence="2" id="KW-1185">Reference proteome</keyword>
<organism evidence="1 2">
    <name type="scientific">Cyclotella atomus</name>
    <dbReference type="NCBI Taxonomy" id="382360"/>
    <lineage>
        <taxon>Eukaryota</taxon>
        <taxon>Sar</taxon>
        <taxon>Stramenopiles</taxon>
        <taxon>Ochrophyta</taxon>
        <taxon>Bacillariophyta</taxon>
        <taxon>Coscinodiscophyceae</taxon>
        <taxon>Thalassiosirophycidae</taxon>
        <taxon>Stephanodiscales</taxon>
        <taxon>Stephanodiscaceae</taxon>
        <taxon>Cyclotella</taxon>
    </lineage>
</organism>
<evidence type="ECO:0000313" key="1">
    <source>
        <dbReference type="EMBL" id="KAL3768528.1"/>
    </source>
</evidence>
<name>A0ABD3MX70_9STRA</name>
<gene>
    <name evidence="1" type="ORF">ACHAWO_011483</name>
</gene>
<comment type="caution">
    <text evidence="1">The sequence shown here is derived from an EMBL/GenBank/DDBJ whole genome shotgun (WGS) entry which is preliminary data.</text>
</comment>
<dbReference type="Proteomes" id="UP001530400">
    <property type="component" value="Unassembled WGS sequence"/>
</dbReference>